<dbReference type="Proteomes" id="UP000095280">
    <property type="component" value="Unplaced"/>
</dbReference>
<dbReference type="AlphaFoldDB" id="A0A1I8IN18"/>
<organism evidence="1 2">
    <name type="scientific">Macrostomum lignano</name>
    <dbReference type="NCBI Taxonomy" id="282301"/>
    <lineage>
        <taxon>Eukaryota</taxon>
        <taxon>Metazoa</taxon>
        <taxon>Spiralia</taxon>
        <taxon>Lophotrochozoa</taxon>
        <taxon>Platyhelminthes</taxon>
        <taxon>Rhabditophora</taxon>
        <taxon>Macrostomorpha</taxon>
        <taxon>Macrostomida</taxon>
        <taxon>Macrostomidae</taxon>
        <taxon>Macrostomum</taxon>
    </lineage>
</organism>
<sequence>QQQQQQHQIEKVEKIDPIEKLDKSIGKVAASQGGIGTAAPSIGVLAAAESDQTLFYRQLQEEVLIDKKLGLLQSVEVMQFLQKRQARLGEKTRAAELFINQMKHS</sequence>
<dbReference type="InterPro" id="IPR038308">
    <property type="entry name" value="RFXAP_C_sf"/>
</dbReference>
<accession>A0A1I8IN18</accession>
<dbReference type="Gene3D" id="6.10.290.30">
    <property type="entry name" value="Regulatory factor X-associated C-terminal binding domain"/>
    <property type="match status" value="1"/>
</dbReference>
<reference evidence="2" key="1">
    <citation type="submission" date="2016-11" db="UniProtKB">
        <authorList>
            <consortium name="WormBaseParasite"/>
        </authorList>
    </citation>
    <scope>IDENTIFICATION</scope>
</reference>
<dbReference type="WBParaSite" id="maker-uti_cns_0014154-snap-gene-0.7-mRNA-1">
    <property type="protein sequence ID" value="maker-uti_cns_0014154-snap-gene-0.7-mRNA-1"/>
    <property type="gene ID" value="maker-uti_cns_0014154-snap-gene-0.7"/>
</dbReference>
<evidence type="ECO:0000313" key="2">
    <source>
        <dbReference type="WBParaSite" id="maker-uti_cns_0014154-snap-gene-0.7-mRNA-1"/>
    </source>
</evidence>
<keyword evidence="1" id="KW-1185">Reference proteome</keyword>
<proteinExistence type="predicted"/>
<name>A0A1I8IN18_9PLAT</name>
<evidence type="ECO:0000313" key="1">
    <source>
        <dbReference type="Proteomes" id="UP000095280"/>
    </source>
</evidence>
<protein>
    <submittedName>
        <fullName evidence="2">RFXA_RFXANK_bdg domain-containing protein</fullName>
    </submittedName>
</protein>